<evidence type="ECO:0000256" key="2">
    <source>
        <dbReference type="ARBA" id="ARBA00022475"/>
    </source>
</evidence>
<evidence type="ECO:0000256" key="5">
    <source>
        <dbReference type="ARBA" id="ARBA00023136"/>
    </source>
</evidence>
<dbReference type="EMBL" id="AP022607">
    <property type="protein sequence ID" value="BBZ15540.1"/>
    <property type="molecule type" value="Genomic_DNA"/>
</dbReference>
<dbReference type="Pfam" id="PF03626">
    <property type="entry name" value="COX4_pro"/>
    <property type="match status" value="1"/>
</dbReference>
<protein>
    <recommendedName>
        <fullName evidence="11">Prokaryotic cytochrome C oxidase subunit IV family protein</fullName>
    </recommendedName>
</protein>
<keyword evidence="2" id="KW-1003">Cell membrane</keyword>
<proteinExistence type="predicted"/>
<reference evidence="8 9" key="1">
    <citation type="submission" date="2016-12" db="EMBL/GenBank/DDBJ databases">
        <title>The new phylogeny of genus Mycobacterium.</title>
        <authorList>
            <person name="Tortoli E."/>
            <person name="Trovato A."/>
            <person name="Cirillo D.M."/>
        </authorList>
    </citation>
    <scope>NUCLEOTIDE SEQUENCE [LARGE SCALE GENOMIC DNA]</scope>
    <source>
        <strain evidence="8 9">DSM 44624</strain>
    </source>
</reference>
<feature type="transmembrane region" description="Helical" evidence="6">
    <location>
        <begin position="12"/>
        <end position="28"/>
    </location>
</feature>
<comment type="subcellular location">
    <subcellularLocation>
        <location evidence="1">Cell membrane</location>
        <topology evidence="1">Multi-pass membrane protein</topology>
    </subcellularLocation>
</comment>
<reference evidence="7" key="3">
    <citation type="submission" date="2020-02" db="EMBL/GenBank/DDBJ databases">
        <authorList>
            <person name="Matsumoto Y."/>
            <person name="Kinjo T."/>
            <person name="Motooka D."/>
            <person name="Nabeya D."/>
            <person name="Jung N."/>
            <person name="Uechi K."/>
            <person name="Horii T."/>
            <person name="Iida T."/>
            <person name="Fujita J."/>
            <person name="Nakamura S."/>
        </authorList>
    </citation>
    <scope>NUCLEOTIDE SEQUENCE</scope>
    <source>
        <strain evidence="7">JCM 12687</strain>
        <plasmid evidence="7">pJCM12687</plasmid>
    </source>
</reference>
<keyword evidence="10" id="KW-1185">Reference proteome</keyword>
<dbReference type="EMBL" id="MVHM01000002">
    <property type="protein sequence ID" value="ORA40238.1"/>
    <property type="molecule type" value="Genomic_DNA"/>
</dbReference>
<dbReference type="AlphaFoldDB" id="A0A7I7WEQ8"/>
<keyword evidence="5 6" id="KW-0472">Membrane</keyword>
<dbReference type="RefSeq" id="WP_083130624.1">
    <property type="nucleotide sequence ID" value="NZ_AP022607.1"/>
</dbReference>
<keyword evidence="4 6" id="KW-1133">Transmembrane helix</keyword>
<feature type="transmembrane region" description="Helical" evidence="6">
    <location>
        <begin position="34"/>
        <end position="53"/>
    </location>
</feature>
<evidence type="ECO:0000313" key="7">
    <source>
        <dbReference type="EMBL" id="BBZ15540.1"/>
    </source>
</evidence>
<dbReference type="OrthoDB" id="4751867at2"/>
<dbReference type="InterPro" id="IPR005171">
    <property type="entry name" value="Cyt_c_oxidase_su4_prok"/>
</dbReference>
<evidence type="ECO:0000313" key="10">
    <source>
        <dbReference type="Proteomes" id="UP000467379"/>
    </source>
</evidence>
<evidence type="ECO:0000256" key="4">
    <source>
        <dbReference type="ARBA" id="ARBA00022989"/>
    </source>
</evidence>
<dbReference type="Proteomes" id="UP000467379">
    <property type="component" value="Plasmid pJCM12687"/>
</dbReference>
<evidence type="ECO:0000256" key="1">
    <source>
        <dbReference type="ARBA" id="ARBA00004651"/>
    </source>
</evidence>
<organism evidence="8 9">
    <name type="scientific">Mycobacterium branderi</name>
    <dbReference type="NCBI Taxonomy" id="43348"/>
    <lineage>
        <taxon>Bacteria</taxon>
        <taxon>Bacillati</taxon>
        <taxon>Actinomycetota</taxon>
        <taxon>Actinomycetes</taxon>
        <taxon>Mycobacteriales</taxon>
        <taxon>Mycobacteriaceae</taxon>
        <taxon>Mycobacterium</taxon>
    </lineage>
</organism>
<keyword evidence="3 6" id="KW-0812">Transmembrane</keyword>
<dbReference type="GO" id="GO:0005886">
    <property type="term" value="C:plasma membrane"/>
    <property type="evidence" value="ECO:0007669"/>
    <property type="project" value="UniProtKB-SubCell"/>
</dbReference>
<reference evidence="7 10" key="2">
    <citation type="journal article" date="2019" name="Emerg. Microbes Infect.">
        <title>Comprehensive subspecies identification of 175 nontuberculous mycobacteria species based on 7547 genomic profiles.</title>
        <authorList>
            <person name="Matsumoto Y."/>
            <person name="Kinjo T."/>
            <person name="Motooka D."/>
            <person name="Nabeya D."/>
            <person name="Jung N."/>
            <person name="Uechi K."/>
            <person name="Horii T."/>
            <person name="Iida T."/>
            <person name="Fujita J."/>
            <person name="Nakamura S."/>
        </authorList>
    </citation>
    <scope>NUCLEOTIDE SEQUENCE [LARGE SCALE GENOMIC DNA]</scope>
    <source>
        <strain evidence="7 10">JCM 12687</strain>
        <plasmid evidence="7">pJCM12687</plasmid>
    </source>
</reference>
<evidence type="ECO:0000256" key="6">
    <source>
        <dbReference type="SAM" id="Phobius"/>
    </source>
</evidence>
<feature type="transmembrane region" description="Helical" evidence="6">
    <location>
        <begin position="65"/>
        <end position="88"/>
    </location>
</feature>
<evidence type="ECO:0000256" key="3">
    <source>
        <dbReference type="ARBA" id="ARBA00022692"/>
    </source>
</evidence>
<evidence type="ECO:0000313" key="8">
    <source>
        <dbReference type="EMBL" id="ORA40238.1"/>
    </source>
</evidence>
<accession>A0A7I7WEQ8</accession>
<name>A0A7I7WEQ8_9MYCO</name>
<keyword evidence="7" id="KW-0614">Plasmid</keyword>
<geneLocation type="plasmid" evidence="7 10">
    <name>pJCM12687</name>
</geneLocation>
<gene>
    <name evidence="8" type="ORF">BST20_06670</name>
    <name evidence="7" type="ORF">MBRA_57350</name>
</gene>
<dbReference type="Proteomes" id="UP000192441">
    <property type="component" value="Unassembled WGS sequence"/>
</dbReference>
<sequence>MTLPLLLRARSTLVWLGLVIVTLVSWTVGAEHGVGSGVGVLVLALAAIKVRFVGLDFMELRTAPYILRGIFEAYCITLWVVLAGMYLWL</sequence>
<evidence type="ECO:0008006" key="11">
    <source>
        <dbReference type="Google" id="ProtNLM"/>
    </source>
</evidence>
<evidence type="ECO:0000313" key="9">
    <source>
        <dbReference type="Proteomes" id="UP000192441"/>
    </source>
</evidence>